<sequence>MRSIRVFVEILRTKGPPFQILLIYNYFYIDVATLPSRKSGDGRAARPIRMSPSLAGWPHPDRWIFEEIFAGATNFEFFFTKASC</sequence>
<proteinExistence type="predicted"/>
<accession>A0AAE5UBQ2</accession>
<dbReference type="EMBL" id="NTYW01000014">
    <property type="protein sequence ID" value="PES37252.1"/>
    <property type="molecule type" value="Genomic_DNA"/>
</dbReference>
<gene>
    <name evidence="1" type="ORF">CN497_15445</name>
</gene>
<reference evidence="1 2" key="1">
    <citation type="submission" date="2017-09" db="EMBL/GenBank/DDBJ databases">
        <title>Large-scale bioinformatics analysis of Bacillus genomes uncovers conserved roles of natural products in bacterial physiology.</title>
        <authorList>
            <consortium name="Agbiome Team Llc"/>
            <person name="Bleich R.M."/>
            <person name="Kirk G.J."/>
            <person name="Santa Maria K.C."/>
            <person name="Allen S.E."/>
            <person name="Farag S."/>
            <person name="Shank E.A."/>
            <person name="Bowers A."/>
        </authorList>
    </citation>
    <scope>NUCLEOTIDE SEQUENCE [LARGE SCALE GENOMIC DNA]</scope>
    <source>
        <strain evidence="1 2">AFS003013</strain>
    </source>
</reference>
<name>A0AAE5UBQ2_PRIMG</name>
<evidence type="ECO:0000313" key="1">
    <source>
        <dbReference type="EMBL" id="PES37252.1"/>
    </source>
</evidence>
<dbReference type="Proteomes" id="UP000220341">
    <property type="component" value="Unassembled WGS sequence"/>
</dbReference>
<organism evidence="1 2">
    <name type="scientific">Priestia megaterium</name>
    <name type="common">Bacillus megaterium</name>
    <dbReference type="NCBI Taxonomy" id="1404"/>
    <lineage>
        <taxon>Bacteria</taxon>
        <taxon>Bacillati</taxon>
        <taxon>Bacillota</taxon>
        <taxon>Bacilli</taxon>
        <taxon>Bacillales</taxon>
        <taxon>Bacillaceae</taxon>
        <taxon>Priestia</taxon>
    </lineage>
</organism>
<comment type="caution">
    <text evidence="1">The sequence shown here is derived from an EMBL/GenBank/DDBJ whole genome shotgun (WGS) entry which is preliminary data.</text>
</comment>
<protein>
    <submittedName>
        <fullName evidence="1">Uncharacterized protein</fullName>
    </submittedName>
</protein>
<dbReference type="AlphaFoldDB" id="A0AAE5UBQ2"/>
<evidence type="ECO:0000313" key="2">
    <source>
        <dbReference type="Proteomes" id="UP000220341"/>
    </source>
</evidence>